<dbReference type="EMBL" id="JACLAX010000031">
    <property type="protein sequence ID" value="MBC2670835.1"/>
    <property type="molecule type" value="Genomic_DNA"/>
</dbReference>
<name>A0A7X1G1A9_9SPHN</name>
<dbReference type="AlphaFoldDB" id="A0A7X1G1A9"/>
<comment type="caution">
    <text evidence="2">The sequence shown here is derived from an EMBL/GenBank/DDBJ whole genome shotgun (WGS) entry which is preliminary data.</text>
</comment>
<dbReference type="Proteomes" id="UP000551327">
    <property type="component" value="Unassembled WGS sequence"/>
</dbReference>
<evidence type="ECO:0000313" key="2">
    <source>
        <dbReference type="EMBL" id="MBC2670835.1"/>
    </source>
</evidence>
<accession>A0A7X1G1A9</accession>
<feature type="transmembrane region" description="Helical" evidence="1">
    <location>
        <begin position="128"/>
        <end position="147"/>
    </location>
</feature>
<reference evidence="2 3" key="1">
    <citation type="submission" date="2020-08" db="EMBL/GenBank/DDBJ databases">
        <title>The genome sequence of type strain Novosphingobium piscinae KCTC 42194.</title>
        <authorList>
            <person name="Liu Y."/>
        </authorList>
    </citation>
    <scope>NUCLEOTIDE SEQUENCE [LARGE SCALE GENOMIC DNA]</scope>
    <source>
        <strain evidence="2 3">KCTC 42194</strain>
    </source>
</reference>
<dbReference type="Pfam" id="PF22765">
    <property type="entry name" value="DUF7010"/>
    <property type="match status" value="1"/>
</dbReference>
<dbReference type="RefSeq" id="WP_185680690.1">
    <property type="nucleotide sequence ID" value="NZ_JACLAX010000031.1"/>
</dbReference>
<organism evidence="2 3">
    <name type="scientific">Novosphingobium piscinae</name>
    <dbReference type="NCBI Taxonomy" id="1507448"/>
    <lineage>
        <taxon>Bacteria</taxon>
        <taxon>Pseudomonadati</taxon>
        <taxon>Pseudomonadota</taxon>
        <taxon>Alphaproteobacteria</taxon>
        <taxon>Sphingomonadales</taxon>
        <taxon>Sphingomonadaceae</taxon>
        <taxon>Novosphingobium</taxon>
    </lineage>
</organism>
<feature type="transmembrane region" description="Helical" evidence="1">
    <location>
        <begin position="105"/>
        <end position="121"/>
    </location>
</feature>
<proteinExistence type="predicted"/>
<feature type="transmembrane region" description="Helical" evidence="1">
    <location>
        <begin position="153"/>
        <end position="172"/>
    </location>
</feature>
<sequence>MIVTDAQADLRRAYVGGGPGAVVSGLVWLVAGWATGRHGTGAGFAHLFLGGMLIFPLSKLVCRFGFGRANELPGNPGGTLVLESTAALIGGLIVAWLLLPLRPGLVFPVAALAVGTRYVLFQSAYGDRAYWLLGTLISAVALAGVALPASQGWTVWTVAAIELAAGTLIILADLRRTPPRAPTLH</sequence>
<keyword evidence="1" id="KW-0472">Membrane</keyword>
<protein>
    <submittedName>
        <fullName evidence="2">Uncharacterized protein</fullName>
    </submittedName>
</protein>
<keyword evidence="1" id="KW-0812">Transmembrane</keyword>
<keyword evidence="3" id="KW-1185">Reference proteome</keyword>
<evidence type="ECO:0000256" key="1">
    <source>
        <dbReference type="SAM" id="Phobius"/>
    </source>
</evidence>
<evidence type="ECO:0000313" key="3">
    <source>
        <dbReference type="Proteomes" id="UP000551327"/>
    </source>
</evidence>
<dbReference type="InterPro" id="IPR053824">
    <property type="entry name" value="DUF7010"/>
</dbReference>
<gene>
    <name evidence="2" type="ORF">H7F53_16905</name>
</gene>
<feature type="transmembrane region" description="Helical" evidence="1">
    <location>
        <begin position="12"/>
        <end position="31"/>
    </location>
</feature>
<feature type="transmembrane region" description="Helical" evidence="1">
    <location>
        <begin position="78"/>
        <end position="99"/>
    </location>
</feature>
<feature type="transmembrane region" description="Helical" evidence="1">
    <location>
        <begin position="43"/>
        <end position="66"/>
    </location>
</feature>
<keyword evidence="1" id="KW-1133">Transmembrane helix</keyword>